<gene>
    <name evidence="1" type="ORF">TSPGSL018_3622</name>
</gene>
<name>A0A061SK83_9CHLO</name>
<protein>
    <submittedName>
        <fullName evidence="1">Uncharacterized protein</fullName>
    </submittedName>
</protein>
<dbReference type="EMBL" id="GBEZ01001671">
    <property type="protein sequence ID" value="JAC83320.1"/>
    <property type="molecule type" value="Transcribed_RNA"/>
</dbReference>
<accession>A0A061SK83</accession>
<dbReference type="AlphaFoldDB" id="A0A061SK83"/>
<organism evidence="1">
    <name type="scientific">Tetraselmis sp. GSL018</name>
    <dbReference type="NCBI Taxonomy" id="582737"/>
    <lineage>
        <taxon>Eukaryota</taxon>
        <taxon>Viridiplantae</taxon>
        <taxon>Chlorophyta</taxon>
        <taxon>core chlorophytes</taxon>
        <taxon>Chlorodendrophyceae</taxon>
        <taxon>Chlorodendrales</taxon>
        <taxon>Chlorodendraceae</taxon>
        <taxon>Tetraselmis</taxon>
    </lineage>
</organism>
<reference evidence="1" key="1">
    <citation type="submission" date="2014-05" db="EMBL/GenBank/DDBJ databases">
        <title>The transcriptome of the halophilic microalga Tetraselmis sp. GSL018 isolated from the Great Salt Lake, Utah.</title>
        <authorList>
            <person name="Jinkerson R.E."/>
            <person name="D'Adamo S."/>
            <person name="Posewitz M.C."/>
        </authorList>
    </citation>
    <scope>NUCLEOTIDE SEQUENCE</scope>
    <source>
        <strain evidence="1">GSL018</strain>
    </source>
</reference>
<evidence type="ECO:0000313" key="1">
    <source>
        <dbReference type="EMBL" id="JAC83320.1"/>
    </source>
</evidence>
<feature type="non-terminal residue" evidence="1">
    <location>
        <position position="233"/>
    </location>
</feature>
<sequence>MIGGFRPSVDSVSSGLRDCIADVDTGRLNGSGASIQSTYLKALDIVQQEEGASSDAEFETSTTDTVLLREELHRLYDGERSCEVVGADNKIHLPPAPTLFDNACSIPGEANVADVPPSDCLKAEEINSQLLPTFTTSARKAQDKSGRTSEEISSFNLQAHNEHPVCEVTLSSRMQRRPSKRLKGVRGYCHKLRKRFQDEHRDCGFELATICFPWSRRFTPNAGSMEADAYRSE</sequence>
<proteinExistence type="predicted"/>